<evidence type="ECO:0000313" key="1">
    <source>
        <dbReference type="EMBL" id="MFH6767213.1"/>
    </source>
</evidence>
<dbReference type="InterPro" id="IPR050378">
    <property type="entry name" value="Metallo-dep_Hydrolases_sf"/>
</dbReference>
<dbReference type="PANTHER" id="PTHR11647:SF1">
    <property type="entry name" value="COLLAPSIN RESPONSE MEDIATOR PROTEIN"/>
    <property type="match status" value="1"/>
</dbReference>
<accession>A0ABW7MLH5</accession>
<dbReference type="SUPFAM" id="SSF51338">
    <property type="entry name" value="Composite domain of metallo-dependent hydrolases"/>
    <property type="match status" value="1"/>
</dbReference>
<dbReference type="EMBL" id="JBAWKC010000001">
    <property type="protein sequence ID" value="MFH6767213.1"/>
    <property type="molecule type" value="Genomic_DNA"/>
</dbReference>
<dbReference type="InterPro" id="IPR011059">
    <property type="entry name" value="Metal-dep_hydrolase_composite"/>
</dbReference>
<dbReference type="InterPro" id="IPR032466">
    <property type="entry name" value="Metal_Hydrolase"/>
</dbReference>
<sequence>MKKTLFTLFISALIFSSCKEKTTEKGADTNQEFDVVILKGRVMDPETNFDGIRNVGVKDGKIAIITEAEISGKETIDATGHVVAPGFIDGHQHCIEPYMYNLMLRDGRTTIMDLEVGAYGPKLGEWYKRHEGNTPLNYGVAVAHELARAAVLDGFNEWEFLYTMDALKTRVKDGWSKTRPNLEQGNEILAQMDEGLRQGGIGIGSTVGYMREGVSTREIYELQKLAGAYGRQIGMHFRGTPGNDVAEVNGIQEMLANAAALGAPAIAIHFNNPGYNLVHELLVKMRERGHNVWGEIYPYAAGSTALNAVFLEPDVWVKSLGNKYEETVQDVATGEFYTQKSREEMLKKEPTRAVIVYKMPVEAIVDWLKMPGVAIGSDGMPLIPYTGLTRNTPFEDLPNVHPRTSGAFAKTLRLGQDNNIPLMQLVSMTSYNYAKPLGEMGLKAMQVRGRMQEGMVADITIFSPENVKDNATYANGTTPSTGIPYVLVNGVVVVKDSKVMPDTVNPGQAIRFEPVEESKLVPLDIESWQKEFYAVPHDFGGAGLK</sequence>
<dbReference type="Gene3D" id="2.30.40.10">
    <property type="entry name" value="Urease, subunit C, domain 1"/>
    <property type="match status" value="1"/>
</dbReference>
<dbReference type="NCBIfam" id="NF006560">
    <property type="entry name" value="PRK09061.1"/>
    <property type="match status" value="1"/>
</dbReference>
<gene>
    <name evidence="1" type="ORF">V8G56_00575</name>
</gene>
<dbReference type="Gene3D" id="3.30.1490.130">
    <property type="entry name" value="D-aminoacylase. Domain 3"/>
    <property type="match status" value="1"/>
</dbReference>
<protein>
    <submittedName>
        <fullName evidence="1">Amidohydrolase family protein</fullName>
    </submittedName>
</protein>
<dbReference type="SUPFAM" id="SSF51556">
    <property type="entry name" value="Metallo-dependent hydrolases"/>
    <property type="match status" value="1"/>
</dbReference>
<dbReference type="InterPro" id="IPR023100">
    <property type="entry name" value="D-aminoacylase_insert_dom_sf"/>
</dbReference>
<keyword evidence="2" id="KW-1185">Reference proteome</keyword>
<evidence type="ECO:0000313" key="2">
    <source>
        <dbReference type="Proteomes" id="UP001610104"/>
    </source>
</evidence>
<dbReference type="PANTHER" id="PTHR11647">
    <property type="entry name" value="HYDRANTOINASE/DIHYDROPYRIMIDINASE FAMILY MEMBER"/>
    <property type="match status" value="1"/>
</dbReference>
<name>A0ABW7MLH5_9FLAO</name>
<comment type="caution">
    <text evidence="1">The sequence shown here is derived from an EMBL/GenBank/DDBJ whole genome shotgun (WGS) entry which is preliminary data.</text>
</comment>
<proteinExistence type="predicted"/>
<dbReference type="Gene3D" id="3.20.20.140">
    <property type="entry name" value="Metal-dependent hydrolases"/>
    <property type="match status" value="1"/>
</dbReference>
<organism evidence="1 2">
    <name type="scientific">Gaetbulibacter aquiaggeris</name>
    <dbReference type="NCBI Taxonomy" id="1735373"/>
    <lineage>
        <taxon>Bacteria</taxon>
        <taxon>Pseudomonadati</taxon>
        <taxon>Bacteroidota</taxon>
        <taxon>Flavobacteriia</taxon>
        <taxon>Flavobacteriales</taxon>
        <taxon>Flavobacteriaceae</taxon>
        <taxon>Gaetbulibacter</taxon>
    </lineage>
</organism>
<dbReference type="Proteomes" id="UP001610104">
    <property type="component" value="Unassembled WGS sequence"/>
</dbReference>
<reference evidence="1 2" key="1">
    <citation type="submission" date="2024-02" db="EMBL/GenBank/DDBJ databases">
        <title>A Gaetbulibacter species isolated from tidal flats and genomic insights of their niches.</title>
        <authorList>
            <person name="Ye Y."/>
        </authorList>
    </citation>
    <scope>NUCLEOTIDE SEQUENCE [LARGE SCALE GENOMIC DNA]</scope>
    <source>
        <strain evidence="1 2">KEM-8</strain>
    </source>
</reference>
<dbReference type="PROSITE" id="PS51257">
    <property type="entry name" value="PROKAR_LIPOPROTEIN"/>
    <property type="match status" value="1"/>
</dbReference>
<dbReference type="RefSeq" id="WP_395436493.1">
    <property type="nucleotide sequence ID" value="NZ_JBAWKC010000001.1"/>
</dbReference>